<dbReference type="NCBIfam" id="NF006393">
    <property type="entry name" value="PRK08642.1"/>
    <property type="match status" value="1"/>
</dbReference>
<dbReference type="Proteomes" id="UP000315825">
    <property type="component" value="Unassembled WGS sequence"/>
</dbReference>
<name>A0A520MYZ1_9GAMM</name>
<comment type="caution">
    <text evidence="3">The sequence shown here is derived from an EMBL/GenBank/DDBJ whole genome shotgun (WGS) entry which is preliminary data.</text>
</comment>
<dbReference type="Pfam" id="PF13561">
    <property type="entry name" value="adh_short_C2"/>
    <property type="match status" value="1"/>
</dbReference>
<organism evidence="3 4">
    <name type="scientific">SAR86 cluster bacterium</name>
    <dbReference type="NCBI Taxonomy" id="2030880"/>
    <lineage>
        <taxon>Bacteria</taxon>
        <taxon>Pseudomonadati</taxon>
        <taxon>Pseudomonadota</taxon>
        <taxon>Gammaproteobacteria</taxon>
        <taxon>SAR86 cluster</taxon>
    </lineage>
</organism>
<dbReference type="PANTHER" id="PTHR43639">
    <property type="entry name" value="OXIDOREDUCTASE, SHORT-CHAIN DEHYDROGENASE/REDUCTASE FAMILY (AFU_ORTHOLOGUE AFUA_5G02870)"/>
    <property type="match status" value="1"/>
</dbReference>
<dbReference type="Gene3D" id="3.40.50.720">
    <property type="entry name" value="NAD(P)-binding Rossmann-like Domain"/>
    <property type="match status" value="1"/>
</dbReference>
<evidence type="ECO:0000256" key="1">
    <source>
        <dbReference type="ARBA" id="ARBA00006484"/>
    </source>
</evidence>
<dbReference type="InterPro" id="IPR036291">
    <property type="entry name" value="NAD(P)-bd_dom_sf"/>
</dbReference>
<dbReference type="PRINTS" id="PR00080">
    <property type="entry name" value="SDRFAMILY"/>
</dbReference>
<evidence type="ECO:0000256" key="2">
    <source>
        <dbReference type="ARBA" id="ARBA00023002"/>
    </source>
</evidence>
<dbReference type="AlphaFoldDB" id="A0A520MYZ1"/>
<evidence type="ECO:0000313" key="4">
    <source>
        <dbReference type="Proteomes" id="UP000315825"/>
    </source>
</evidence>
<dbReference type="PRINTS" id="PR00081">
    <property type="entry name" value="GDHRDH"/>
</dbReference>
<protein>
    <submittedName>
        <fullName evidence="3">3-oxoacyl-ACP reductase</fullName>
    </submittedName>
</protein>
<proteinExistence type="inferred from homology"/>
<dbReference type="EMBL" id="SHBE01000004">
    <property type="protein sequence ID" value="RZO26435.1"/>
    <property type="molecule type" value="Genomic_DNA"/>
</dbReference>
<dbReference type="GO" id="GO:0016491">
    <property type="term" value="F:oxidoreductase activity"/>
    <property type="evidence" value="ECO:0007669"/>
    <property type="project" value="UniProtKB-KW"/>
</dbReference>
<dbReference type="PANTHER" id="PTHR43639:SF1">
    <property type="entry name" value="SHORT-CHAIN DEHYDROGENASE_REDUCTASE FAMILY PROTEIN"/>
    <property type="match status" value="1"/>
</dbReference>
<accession>A0A520MYZ1</accession>
<gene>
    <name evidence="3" type="ORF">EVA92_02760</name>
</gene>
<keyword evidence="2" id="KW-0560">Oxidoreductase</keyword>
<reference evidence="3 4" key="1">
    <citation type="submission" date="2019-02" db="EMBL/GenBank/DDBJ databases">
        <title>Prokaryotic population dynamics and viral predation in marine succession experiment using metagenomics: the confinement effect.</title>
        <authorList>
            <person name="Haro-Moreno J.M."/>
            <person name="Rodriguez-Valera F."/>
            <person name="Lopez-Perez M."/>
        </authorList>
    </citation>
    <scope>NUCLEOTIDE SEQUENCE [LARGE SCALE GENOMIC DNA]</scope>
    <source>
        <strain evidence="3">MED-G159</strain>
    </source>
</reference>
<evidence type="ECO:0000313" key="3">
    <source>
        <dbReference type="EMBL" id="RZO26435.1"/>
    </source>
</evidence>
<dbReference type="SUPFAM" id="SSF51735">
    <property type="entry name" value="NAD(P)-binding Rossmann-fold domains"/>
    <property type="match status" value="1"/>
</dbReference>
<sequence>MNKLVLVSGSSRGLGAHIAKNFINEGYQVALNYFLSKEKAEALESLLGENCKSFYADVASRDDVRNMVSQIENHFGKVPSILVNNALANYQFNGDLRKKAEEITIEEINKQVNVTVNGSVNLIQELFKGMKKNKYGKIINIGTNLFQNPVVPYHDYIIAKGALLGLTRSFAKDLGKYGIRVNMVSGGLLKTTDASASTPEEVFNYIAEQTPVGEVTTLETFTKAMMFFAKNDSDGVTGQNLIVDGGLTFN</sequence>
<dbReference type="InterPro" id="IPR002347">
    <property type="entry name" value="SDR_fam"/>
</dbReference>
<comment type="similarity">
    <text evidence="1">Belongs to the short-chain dehydrogenases/reductases (SDR) family.</text>
</comment>